<protein>
    <submittedName>
        <fullName evidence="4">SIR2 family protein</fullName>
    </submittedName>
</protein>
<dbReference type="RefSeq" id="WP_340288892.1">
    <property type="nucleotide sequence ID" value="NZ_JBBEOI010000004.1"/>
</dbReference>
<accession>A0ABV7WFI2</accession>
<reference evidence="5" key="1">
    <citation type="journal article" date="2019" name="Int. J. Syst. Evol. Microbiol.">
        <title>The Global Catalogue of Microorganisms (GCM) 10K type strain sequencing project: providing services to taxonomists for standard genome sequencing and annotation.</title>
        <authorList>
            <consortium name="The Broad Institute Genomics Platform"/>
            <consortium name="The Broad Institute Genome Sequencing Center for Infectious Disease"/>
            <person name="Wu L."/>
            <person name="Ma J."/>
        </authorList>
    </citation>
    <scope>NUCLEOTIDE SEQUENCE [LARGE SCALE GENOMIC DNA]</scope>
    <source>
        <strain evidence="5">NCAIM B.02333</strain>
    </source>
</reference>
<sequence length="437" mass="47526">MAASLVQAIERAAAELVGVTDRALPLVGVPLAGSGAGGLAERRGEVVAAAVPALQDAAERLGVDVALVLYDDQDFAAVQAARVGAHVPGSDALTPVELDRADEMGHKAARGELVLFLGAGVSMAAGLPSWRGLLHELAERAEQDPKELSSLAPPDAAQILSDILGDDFHQFMAQRFRLSTCAPAHMLLAGLRTDAVVTTNYDNGYELASESLHPKEHPLRVLPRQHAQAGSPWLLKMHGDVEAPKDIVLTKSHYLDYADARSPVTGMVQALLMTRHMLFVGFSLVDDNFARLAHQVRRLMHDAHPQGRKAGTVLALQADRARERLWRDDLDRVCLADEDPGVEPDRRVLVAARRLELFLDRLSWCAESARHGREVLLLDGRYDAMPRTPAETSLRDKLNDLRGEVSADEQQTAAWHVVEEALATLGGRNRAPGPERR</sequence>
<dbReference type="InterPro" id="IPR029035">
    <property type="entry name" value="DHS-like_NAD/FAD-binding_dom"/>
</dbReference>
<dbReference type="Proteomes" id="UP001595685">
    <property type="component" value="Unassembled WGS sequence"/>
</dbReference>
<dbReference type="PROSITE" id="PS50305">
    <property type="entry name" value="SIRTUIN"/>
    <property type="match status" value="1"/>
</dbReference>
<comment type="caution">
    <text evidence="4">The sequence shown here is derived from an EMBL/GenBank/DDBJ whole genome shotgun (WGS) entry which is preliminary data.</text>
</comment>
<dbReference type="SUPFAM" id="SSF52467">
    <property type="entry name" value="DHS-like NAD/FAD-binding domain"/>
    <property type="match status" value="1"/>
</dbReference>
<comment type="caution">
    <text evidence="2">Lacks conserved residue(s) required for the propagation of feature annotation.</text>
</comment>
<keyword evidence="1" id="KW-0520">NAD</keyword>
<gene>
    <name evidence="4" type="ORF">ACFOLH_09555</name>
</gene>
<evidence type="ECO:0000256" key="1">
    <source>
        <dbReference type="ARBA" id="ARBA00023027"/>
    </source>
</evidence>
<proteinExistence type="predicted"/>
<evidence type="ECO:0000256" key="2">
    <source>
        <dbReference type="PROSITE-ProRule" id="PRU00236"/>
    </source>
</evidence>
<evidence type="ECO:0000313" key="4">
    <source>
        <dbReference type="EMBL" id="MFC3688584.1"/>
    </source>
</evidence>
<keyword evidence="5" id="KW-1185">Reference proteome</keyword>
<organism evidence="4 5">
    <name type="scientific">Aquipuribacter hungaricus</name>
    <dbReference type="NCBI Taxonomy" id="545624"/>
    <lineage>
        <taxon>Bacteria</taxon>
        <taxon>Bacillati</taxon>
        <taxon>Actinomycetota</taxon>
        <taxon>Actinomycetes</taxon>
        <taxon>Micrococcales</taxon>
        <taxon>Intrasporangiaceae</taxon>
        <taxon>Aquipuribacter</taxon>
    </lineage>
</organism>
<dbReference type="Pfam" id="PF13289">
    <property type="entry name" value="SIR2_2"/>
    <property type="match status" value="1"/>
</dbReference>
<dbReference type="EMBL" id="JBHRWW010000005">
    <property type="protein sequence ID" value="MFC3688584.1"/>
    <property type="molecule type" value="Genomic_DNA"/>
</dbReference>
<evidence type="ECO:0000259" key="3">
    <source>
        <dbReference type="PROSITE" id="PS50305"/>
    </source>
</evidence>
<dbReference type="Gene3D" id="3.40.50.1220">
    <property type="entry name" value="TPP-binding domain"/>
    <property type="match status" value="1"/>
</dbReference>
<feature type="domain" description="Deacetylase sirtuin-type" evidence="3">
    <location>
        <begin position="88"/>
        <end position="365"/>
    </location>
</feature>
<dbReference type="InterPro" id="IPR026590">
    <property type="entry name" value="Ssirtuin_cat_dom"/>
</dbReference>
<evidence type="ECO:0000313" key="5">
    <source>
        <dbReference type="Proteomes" id="UP001595685"/>
    </source>
</evidence>
<name>A0ABV7WFI2_9MICO</name>